<dbReference type="PANTHER" id="PTHR33254">
    <property type="entry name" value="4-HYDROXY-4-METHYL-2-OXOGLUTARATE ALDOLASE 3-RELATED"/>
    <property type="match status" value="1"/>
</dbReference>
<gene>
    <name evidence="13" type="ORF">GCM10009559_15600</name>
</gene>
<evidence type="ECO:0000256" key="1">
    <source>
        <dbReference type="ARBA" id="ARBA00001342"/>
    </source>
</evidence>
<comment type="catalytic activity">
    <reaction evidence="12">
        <text>oxaloacetate + H(+) = pyruvate + CO2</text>
        <dbReference type="Rhea" id="RHEA:15641"/>
        <dbReference type="ChEBI" id="CHEBI:15361"/>
        <dbReference type="ChEBI" id="CHEBI:15378"/>
        <dbReference type="ChEBI" id="CHEBI:16452"/>
        <dbReference type="ChEBI" id="CHEBI:16526"/>
        <dbReference type="EC" id="4.1.1.112"/>
    </reaction>
</comment>
<dbReference type="GO" id="GO:0032259">
    <property type="term" value="P:methylation"/>
    <property type="evidence" value="ECO:0007669"/>
    <property type="project" value="UniProtKB-KW"/>
</dbReference>
<dbReference type="Gene3D" id="3.50.30.40">
    <property type="entry name" value="Ribonuclease E inhibitor RraA/RraA-like"/>
    <property type="match status" value="1"/>
</dbReference>
<comment type="similarity">
    <text evidence="3">Belongs to the class II aldolase/RraA-like family.</text>
</comment>
<evidence type="ECO:0000256" key="10">
    <source>
        <dbReference type="ARBA" id="ARBA00030169"/>
    </source>
</evidence>
<comment type="subunit">
    <text evidence="4">Homotrimer.</text>
</comment>
<keyword evidence="13" id="KW-0808">Transferase</keyword>
<protein>
    <recommendedName>
        <fullName evidence="7">Putative 4-hydroxy-4-methyl-2-oxoglutarate aldolase</fullName>
        <ecNumber evidence="6">4.1.1.112</ecNumber>
        <ecNumber evidence="5">4.1.3.17</ecNumber>
    </recommendedName>
    <alternativeName>
        <fullName evidence="11">Oxaloacetate decarboxylase</fullName>
    </alternativeName>
    <alternativeName>
        <fullName evidence="9">Regulator of ribonuclease activity homolog</fullName>
    </alternativeName>
    <alternativeName>
        <fullName evidence="10">RraA-like protein</fullName>
    </alternativeName>
</protein>
<evidence type="ECO:0000256" key="9">
    <source>
        <dbReference type="ARBA" id="ARBA00029596"/>
    </source>
</evidence>
<dbReference type="Pfam" id="PF03737">
    <property type="entry name" value="RraA-like"/>
    <property type="match status" value="1"/>
</dbReference>
<comment type="catalytic activity">
    <reaction evidence="1">
        <text>4-hydroxy-4-methyl-2-oxoglutarate = 2 pyruvate</text>
        <dbReference type="Rhea" id="RHEA:22748"/>
        <dbReference type="ChEBI" id="CHEBI:15361"/>
        <dbReference type="ChEBI" id="CHEBI:58276"/>
        <dbReference type="EC" id="4.1.3.17"/>
    </reaction>
</comment>
<sequence length="217" mass="22586">MDELVARLRQVQVSSLSDADKTLPVCDPAIHALLPDVTLVGPAFTVRADGDLLGMIDAIGRAEPGAVLVVATDGRPLAASGELFATEGRRRGIAGIVVDGYCRDLRGMRRVGLPVFARGTTPAAGPALGPAVVQEPVTVGGVRVRPGDLVVGDDDGVLIAPPERIAAAVDRAEEIERVEAAVAEGMQQGRALHELTNAPEHLRAVAAGEPSTFRFQP</sequence>
<evidence type="ECO:0000256" key="6">
    <source>
        <dbReference type="ARBA" id="ARBA00012947"/>
    </source>
</evidence>
<evidence type="ECO:0000313" key="14">
    <source>
        <dbReference type="Proteomes" id="UP001499967"/>
    </source>
</evidence>
<dbReference type="Proteomes" id="UP001499967">
    <property type="component" value="Unassembled WGS sequence"/>
</dbReference>
<comment type="cofactor">
    <cofactor evidence="2">
        <name>a divalent metal cation</name>
        <dbReference type="ChEBI" id="CHEBI:60240"/>
    </cofactor>
</comment>
<keyword evidence="14" id="KW-1185">Reference proteome</keyword>
<evidence type="ECO:0000256" key="4">
    <source>
        <dbReference type="ARBA" id="ARBA00011233"/>
    </source>
</evidence>
<dbReference type="EC" id="4.1.1.112" evidence="6"/>
<dbReference type="RefSeq" id="WP_343940495.1">
    <property type="nucleotide sequence ID" value="NZ_BAAAHP010000045.1"/>
</dbReference>
<evidence type="ECO:0000256" key="12">
    <source>
        <dbReference type="ARBA" id="ARBA00047973"/>
    </source>
</evidence>
<evidence type="ECO:0000256" key="11">
    <source>
        <dbReference type="ARBA" id="ARBA00032305"/>
    </source>
</evidence>
<reference evidence="14" key="1">
    <citation type="journal article" date="2019" name="Int. J. Syst. Evol. Microbiol.">
        <title>The Global Catalogue of Microorganisms (GCM) 10K type strain sequencing project: providing services to taxonomists for standard genome sequencing and annotation.</title>
        <authorList>
            <consortium name="The Broad Institute Genomics Platform"/>
            <consortium name="The Broad Institute Genome Sequencing Center for Infectious Disease"/>
            <person name="Wu L."/>
            <person name="Ma J."/>
        </authorList>
    </citation>
    <scope>NUCLEOTIDE SEQUENCE [LARGE SCALE GENOMIC DNA]</scope>
    <source>
        <strain evidence="14">JCM 11117</strain>
    </source>
</reference>
<evidence type="ECO:0000256" key="8">
    <source>
        <dbReference type="ARBA" id="ARBA00025046"/>
    </source>
</evidence>
<dbReference type="PANTHER" id="PTHR33254:SF4">
    <property type="entry name" value="4-HYDROXY-4-METHYL-2-OXOGLUTARATE ALDOLASE 3-RELATED"/>
    <property type="match status" value="1"/>
</dbReference>
<dbReference type="CDD" id="cd16841">
    <property type="entry name" value="RraA_family"/>
    <property type="match status" value="1"/>
</dbReference>
<evidence type="ECO:0000256" key="2">
    <source>
        <dbReference type="ARBA" id="ARBA00001968"/>
    </source>
</evidence>
<dbReference type="SUPFAM" id="SSF89562">
    <property type="entry name" value="RraA-like"/>
    <property type="match status" value="1"/>
</dbReference>
<comment type="function">
    <text evidence="8">Catalyzes the aldol cleavage of 4-hydroxy-4-methyl-2-oxoglutarate (HMG) into 2 molecules of pyruvate. Also contains a secondary oxaloacetate (OAA) decarboxylase activity due to the common pyruvate enolate transition state formed following C-C bond cleavage in the retro-aldol and decarboxylation reactions.</text>
</comment>
<dbReference type="EC" id="4.1.3.17" evidence="5"/>
<dbReference type="EMBL" id="BAAAHP010000045">
    <property type="protein sequence ID" value="GAA0929063.1"/>
    <property type="molecule type" value="Genomic_DNA"/>
</dbReference>
<comment type="caution">
    <text evidence="13">The sequence shown here is derived from an EMBL/GenBank/DDBJ whole genome shotgun (WGS) entry which is preliminary data.</text>
</comment>
<dbReference type="InterPro" id="IPR036704">
    <property type="entry name" value="RraA/RraA-like_sf"/>
</dbReference>
<organism evidence="13 14">
    <name type="scientific">Pseudonocardia zijingensis</name>
    <dbReference type="NCBI Taxonomy" id="153376"/>
    <lineage>
        <taxon>Bacteria</taxon>
        <taxon>Bacillati</taxon>
        <taxon>Actinomycetota</taxon>
        <taxon>Actinomycetes</taxon>
        <taxon>Pseudonocardiales</taxon>
        <taxon>Pseudonocardiaceae</taxon>
        <taxon>Pseudonocardia</taxon>
    </lineage>
</organism>
<evidence type="ECO:0000256" key="5">
    <source>
        <dbReference type="ARBA" id="ARBA00012213"/>
    </source>
</evidence>
<dbReference type="InterPro" id="IPR005493">
    <property type="entry name" value="RraA/RraA-like"/>
</dbReference>
<name>A0ABP3ZYN7_9PSEU</name>
<keyword evidence="13" id="KW-0489">Methyltransferase</keyword>
<proteinExistence type="inferred from homology"/>
<evidence type="ECO:0000256" key="7">
    <source>
        <dbReference type="ARBA" id="ARBA00016549"/>
    </source>
</evidence>
<evidence type="ECO:0000256" key="3">
    <source>
        <dbReference type="ARBA" id="ARBA00008621"/>
    </source>
</evidence>
<dbReference type="GO" id="GO:0008168">
    <property type="term" value="F:methyltransferase activity"/>
    <property type="evidence" value="ECO:0007669"/>
    <property type="project" value="UniProtKB-KW"/>
</dbReference>
<evidence type="ECO:0000313" key="13">
    <source>
        <dbReference type="EMBL" id="GAA0929063.1"/>
    </source>
</evidence>
<accession>A0ABP3ZYN7</accession>